<dbReference type="InterPro" id="IPR036866">
    <property type="entry name" value="RibonucZ/Hydroxyglut_hydro"/>
</dbReference>
<dbReference type="EMBL" id="JBHUNA010000040">
    <property type="protein sequence ID" value="MFD2762299.1"/>
    <property type="molecule type" value="Genomic_DNA"/>
</dbReference>
<sequence length="323" mass="36326">MKVLDKTISQLTVPTPFAVGDAHVYLLKGDTLSLVDAGVKTKAAWEALKTQLRQLGYAPNDIEQIILTHHHPDHIGLIEAFPRAERIVAHQNTDAWLRQDEAFLACFEAFFRQLLTACGVPEELMPKTSEERSTLQLTGKGQLTDVLDEGDTLPGHDDWHVIETKGHAQSHLSFLRKRDGAFIGGDHLLYHISPNPLLEPPAENNKERPKPLLQYRANLLKCQSLDIQTVYPGHGPIFSDVEKLIPVRLQKQEKRANKVYDLLLKGAQTPFDSCKQIFPKKYENQLNLTMSETLGQLDYLEDAGLAAKTIKDGIYYYAAKNRA</sequence>
<feature type="domain" description="Metallo-beta-lactamase" evidence="1">
    <location>
        <begin position="21"/>
        <end position="234"/>
    </location>
</feature>
<dbReference type="SMART" id="SM00849">
    <property type="entry name" value="Lactamase_B"/>
    <property type="match status" value="1"/>
</dbReference>
<dbReference type="Gene3D" id="3.60.15.10">
    <property type="entry name" value="Ribonuclease Z/Hydroxyacylglutathione hydrolase-like"/>
    <property type="match status" value="1"/>
</dbReference>
<evidence type="ECO:0000313" key="2">
    <source>
        <dbReference type="EMBL" id="MFD2762299.1"/>
    </source>
</evidence>
<evidence type="ECO:0000313" key="3">
    <source>
        <dbReference type="Proteomes" id="UP001597502"/>
    </source>
</evidence>
<keyword evidence="3" id="KW-1185">Reference proteome</keyword>
<comment type="caution">
    <text evidence="2">The sequence shown here is derived from an EMBL/GenBank/DDBJ whole genome shotgun (WGS) entry which is preliminary data.</text>
</comment>
<evidence type="ECO:0000259" key="1">
    <source>
        <dbReference type="SMART" id="SM00849"/>
    </source>
</evidence>
<proteinExistence type="predicted"/>
<dbReference type="RefSeq" id="WP_382395657.1">
    <property type="nucleotide sequence ID" value="NZ_JBHUNA010000040.1"/>
</dbReference>
<protein>
    <submittedName>
        <fullName evidence="2">MBL fold metallo-hydrolase</fullName>
    </submittedName>
</protein>
<gene>
    <name evidence="2" type="ORF">ACFSUO_15170</name>
</gene>
<name>A0ABW5V9E7_9BACI</name>
<accession>A0ABW5V9E7</accession>
<dbReference type="InterPro" id="IPR050662">
    <property type="entry name" value="Sec-metab_biosynth-thioest"/>
</dbReference>
<dbReference type="Proteomes" id="UP001597502">
    <property type="component" value="Unassembled WGS sequence"/>
</dbReference>
<organism evidence="2 3">
    <name type="scientific">Lentibacillus juripiscarius</name>
    <dbReference type="NCBI Taxonomy" id="257446"/>
    <lineage>
        <taxon>Bacteria</taxon>
        <taxon>Bacillati</taxon>
        <taxon>Bacillota</taxon>
        <taxon>Bacilli</taxon>
        <taxon>Bacillales</taxon>
        <taxon>Bacillaceae</taxon>
        <taxon>Lentibacillus</taxon>
    </lineage>
</organism>
<dbReference type="PANTHER" id="PTHR23131:SF4">
    <property type="entry name" value="METALLO-BETA-LACTAMASE SUPERFAMILY POTEIN"/>
    <property type="match status" value="1"/>
</dbReference>
<dbReference type="PANTHER" id="PTHR23131">
    <property type="entry name" value="ENDORIBONUCLEASE LACTB2"/>
    <property type="match status" value="1"/>
</dbReference>
<dbReference type="Pfam" id="PF00753">
    <property type="entry name" value="Lactamase_B"/>
    <property type="match status" value="1"/>
</dbReference>
<dbReference type="InterPro" id="IPR001279">
    <property type="entry name" value="Metallo-B-lactamas"/>
</dbReference>
<reference evidence="3" key="1">
    <citation type="journal article" date="2019" name="Int. J. Syst. Evol. Microbiol.">
        <title>The Global Catalogue of Microorganisms (GCM) 10K type strain sequencing project: providing services to taxonomists for standard genome sequencing and annotation.</title>
        <authorList>
            <consortium name="The Broad Institute Genomics Platform"/>
            <consortium name="The Broad Institute Genome Sequencing Center for Infectious Disease"/>
            <person name="Wu L."/>
            <person name="Ma J."/>
        </authorList>
    </citation>
    <scope>NUCLEOTIDE SEQUENCE [LARGE SCALE GENOMIC DNA]</scope>
    <source>
        <strain evidence="3">TISTR 1535</strain>
    </source>
</reference>
<dbReference type="SUPFAM" id="SSF56281">
    <property type="entry name" value="Metallo-hydrolase/oxidoreductase"/>
    <property type="match status" value="1"/>
</dbReference>